<name>A0A1M4ZP84_9CLOT</name>
<dbReference type="AlphaFoldDB" id="A0A1M4ZP84"/>
<proteinExistence type="predicted"/>
<accession>A0A1M4ZP84</accession>
<dbReference type="Proteomes" id="UP000184423">
    <property type="component" value="Unassembled WGS sequence"/>
</dbReference>
<evidence type="ECO:0000313" key="1">
    <source>
        <dbReference type="EMBL" id="SHF19607.1"/>
    </source>
</evidence>
<reference evidence="2" key="1">
    <citation type="submission" date="2016-11" db="EMBL/GenBank/DDBJ databases">
        <authorList>
            <person name="Varghese N."/>
            <person name="Submissions S."/>
        </authorList>
    </citation>
    <scope>NUCLEOTIDE SEQUENCE [LARGE SCALE GENOMIC DNA]</scope>
    <source>
        <strain evidence="2">DSM 10124</strain>
    </source>
</reference>
<organism evidence="1 2">
    <name type="scientific">Caloramator proteoclasticus DSM 10124</name>
    <dbReference type="NCBI Taxonomy" id="1121262"/>
    <lineage>
        <taxon>Bacteria</taxon>
        <taxon>Bacillati</taxon>
        <taxon>Bacillota</taxon>
        <taxon>Clostridia</taxon>
        <taxon>Eubacteriales</taxon>
        <taxon>Clostridiaceae</taxon>
        <taxon>Caloramator</taxon>
    </lineage>
</organism>
<dbReference type="RefSeq" id="WP_073249389.1">
    <property type="nucleotide sequence ID" value="NZ_FQVG01000041.1"/>
</dbReference>
<evidence type="ECO:0000313" key="2">
    <source>
        <dbReference type="Proteomes" id="UP000184423"/>
    </source>
</evidence>
<keyword evidence="2" id="KW-1185">Reference proteome</keyword>
<sequence length="132" mass="16322">MSSFGKIIYPEQFLTNKILMHSDCEQEMKEFLEKSGYKQLFTRQFRLRIKHIEERWTECYQKRDWFEILKDSDGLYCMRFKSMKNLRIIFKFTDLKRKNIAILLCTFEEKDSKDYRNAIKIANKRFEEIIYE</sequence>
<protein>
    <recommendedName>
        <fullName evidence="3">Phage derived protein Gp49-like</fullName>
    </recommendedName>
</protein>
<dbReference type="EMBL" id="FQVG01000041">
    <property type="protein sequence ID" value="SHF19607.1"/>
    <property type="molecule type" value="Genomic_DNA"/>
</dbReference>
<gene>
    <name evidence="1" type="ORF">SAMN02746091_01973</name>
</gene>
<evidence type="ECO:0008006" key="3">
    <source>
        <dbReference type="Google" id="ProtNLM"/>
    </source>
</evidence>